<evidence type="ECO:0000256" key="2">
    <source>
        <dbReference type="SAM" id="SignalP"/>
    </source>
</evidence>
<comment type="caution">
    <text evidence="3">The sequence shown here is derived from an EMBL/GenBank/DDBJ whole genome shotgun (WGS) entry which is preliminary data.</text>
</comment>
<feature type="chain" id="PRO_5037973217" evidence="2">
    <location>
        <begin position="24"/>
        <end position="783"/>
    </location>
</feature>
<dbReference type="InterPro" id="IPR039426">
    <property type="entry name" value="TonB-dep_rcpt-like"/>
</dbReference>
<dbReference type="PANTHER" id="PTHR30069">
    <property type="entry name" value="TONB-DEPENDENT OUTER MEMBRANE RECEPTOR"/>
    <property type="match status" value="1"/>
</dbReference>
<dbReference type="Pfam" id="PF13715">
    <property type="entry name" value="CarbopepD_reg_2"/>
    <property type="match status" value="1"/>
</dbReference>
<organism evidence="3 4">
    <name type="scientific">Arthrospiribacter ruber</name>
    <dbReference type="NCBI Taxonomy" id="2487934"/>
    <lineage>
        <taxon>Bacteria</taxon>
        <taxon>Pseudomonadati</taxon>
        <taxon>Bacteroidota</taxon>
        <taxon>Cytophagia</taxon>
        <taxon>Cytophagales</taxon>
        <taxon>Cyclobacteriaceae</taxon>
        <taxon>Arthrospiribacter</taxon>
    </lineage>
</organism>
<evidence type="ECO:0000313" key="3">
    <source>
        <dbReference type="EMBL" id="MBW3466902.1"/>
    </source>
</evidence>
<evidence type="ECO:0000313" key="4">
    <source>
        <dbReference type="Proteomes" id="UP000727490"/>
    </source>
</evidence>
<keyword evidence="3" id="KW-0675">Receptor</keyword>
<keyword evidence="4" id="KW-1185">Reference proteome</keyword>
<dbReference type="GO" id="GO:0009279">
    <property type="term" value="C:cell outer membrane"/>
    <property type="evidence" value="ECO:0007669"/>
    <property type="project" value="TreeGrafter"/>
</dbReference>
<reference evidence="3 4" key="1">
    <citation type="journal article" date="2020" name="Syst. Appl. Microbiol.">
        <title>Arthrospiribacter ruber gen. nov., sp. nov., a novel bacterium isolated from Arthrospira cultures.</title>
        <authorList>
            <person name="Waleron M."/>
            <person name="Misztak A."/>
            <person name="Waleron M.M."/>
            <person name="Furmaniak M."/>
            <person name="Mrozik A."/>
            <person name="Waleron K."/>
        </authorList>
    </citation>
    <scope>NUCLEOTIDE SEQUENCE [LARGE SCALE GENOMIC DNA]</scope>
    <source>
        <strain evidence="3 4">DPMB0001</strain>
    </source>
</reference>
<name>A0A951MBM5_9BACT</name>
<proteinExistence type="predicted"/>
<dbReference type="GO" id="GO:0015344">
    <property type="term" value="F:siderophore uptake transmembrane transporter activity"/>
    <property type="evidence" value="ECO:0007669"/>
    <property type="project" value="TreeGrafter"/>
</dbReference>
<feature type="signal peptide" evidence="2">
    <location>
        <begin position="1"/>
        <end position="23"/>
    </location>
</feature>
<dbReference type="Proteomes" id="UP000727490">
    <property type="component" value="Unassembled WGS sequence"/>
</dbReference>
<dbReference type="GO" id="GO:0044718">
    <property type="term" value="P:siderophore transmembrane transport"/>
    <property type="evidence" value="ECO:0007669"/>
    <property type="project" value="TreeGrafter"/>
</dbReference>
<dbReference type="RefSeq" id="WP_219287119.1">
    <property type="nucleotide sequence ID" value="NZ_RPHB01000002.1"/>
</dbReference>
<evidence type="ECO:0000256" key="1">
    <source>
        <dbReference type="ARBA" id="ARBA00022729"/>
    </source>
</evidence>
<protein>
    <submittedName>
        <fullName evidence="3">TonB-dependent receptor</fullName>
    </submittedName>
</protein>
<keyword evidence="1 2" id="KW-0732">Signal</keyword>
<dbReference type="EMBL" id="RPHB01000002">
    <property type="protein sequence ID" value="MBW3466902.1"/>
    <property type="molecule type" value="Genomic_DNA"/>
</dbReference>
<sequence>MNGKLSINILILMALLVTFQASAQTLTQTVRGKVTDHITKSPIPGATVMVLGSDPLIGAVTDGSGDFRITQVPVGTHTLRIGFIGYKDVILAQIQVNSGKETVLTIVLEEEINQMNEVVVSATEKERTINDMVTVSGRTFSVEETRKYAAAINDPGRMATSFAGVVGADDGNNNISIRGNNPNALLWRMEGIDIPNPNHFAAAGAAGGGVAILSAQLLDNSDFITGAFPAEYGNALSGVFDLNLRKGNNEKREFTVQASLLGTDIAVEGPFSKNYRGSYLINYRYSTLSMLAGLGVPLGDFVTNFQDLSFNFFLPTGKKSTVTVFGFGGLSDQNRNALLDSLSWQTEFDRMNSNFFSNTGALGIKHAYILNKSNFLQTTVLASGSSMGDKYGLLNRDYMNEERFYSEFGQSKITFSSVLNTKISPKSSLRSGVFLNQLYYNVLEQGYGGNAGQMQTHIDAKGSTQSVQAFSQLNVRASQRLTLNFGVHYLQLILNNSTAVEPRFSASYALDEKQRINLGYGQHSQVQPLGTYFAQVEVDGVITFPNKDLKLSRSHHLVLGYDRSLNPYLRMKIETYYQHLYDIPVIPGVNQTTSILNQEWSLMTDHLVNTGFGKNYGAEFTLEHFTYRDFYFLLSTSFYRSQYKTEENLWRNTRFNGRYNLAFTAGKEYHWKKNRSFGINLRTIYGGGLWNTPIDLEASIVQGGTVLVESLAFTKQNPAYFRTDVRVSLKRNRPKSTRTVALDVQNATNRKNVFGRYFEPMDGSINTVYLVPLIPVLSYRVEF</sequence>
<gene>
    <name evidence="3" type="ORF">EGN73_03645</name>
</gene>
<dbReference type="AlphaFoldDB" id="A0A951MBM5"/>
<dbReference type="PANTHER" id="PTHR30069:SF29">
    <property type="entry name" value="HEMOGLOBIN AND HEMOGLOBIN-HAPTOGLOBIN-BINDING PROTEIN 1-RELATED"/>
    <property type="match status" value="1"/>
</dbReference>
<accession>A0A951MBM5</accession>